<evidence type="ECO:0000313" key="8">
    <source>
        <dbReference type="Proteomes" id="UP000000377"/>
    </source>
</evidence>
<keyword evidence="3" id="KW-0411">Iron-sulfur</keyword>
<evidence type="ECO:0000256" key="3">
    <source>
        <dbReference type="ARBA" id="ARBA00023014"/>
    </source>
</evidence>
<sequence length="226" mass="24302">MSWKTHELTVGDLSQRSGVPASALRFYEREGLIHSRRTTGNQRRYTRDTLRRVAFVRSSQRVGIPLARIREVLSLFPEDHVLSKEDWAQISECWRADLSERIEQLLTLRDSLTDCIGCGCLSIDKCALVNRHDRLGEQGPGARRLLKSCSDADGPGTCGAVGQDAASSANKASVRDCSSGVPTGETMSSVAPASTSSRSACSTVDSSPSTAVSCGPAEPSRSSTAR</sequence>
<dbReference type="InterPro" id="IPR009061">
    <property type="entry name" value="DNA-bd_dom_put_sf"/>
</dbReference>
<dbReference type="eggNOG" id="COG0789">
    <property type="taxonomic scope" value="Bacteria"/>
</dbReference>
<dbReference type="NCBIfam" id="TIGR01950">
    <property type="entry name" value="SoxR"/>
    <property type="match status" value="1"/>
</dbReference>
<dbReference type="GO" id="GO:0003677">
    <property type="term" value="F:DNA binding"/>
    <property type="evidence" value="ECO:0007669"/>
    <property type="project" value="UniProtKB-KW"/>
</dbReference>
<evidence type="ECO:0000256" key="2">
    <source>
        <dbReference type="ARBA" id="ARBA00023004"/>
    </source>
</evidence>
<dbReference type="EMBL" id="CP002047">
    <property type="protein sequence ID" value="ADI08192.1"/>
    <property type="molecule type" value="Genomic_DNA"/>
</dbReference>
<dbReference type="SMART" id="SM00422">
    <property type="entry name" value="HTH_MERR"/>
    <property type="match status" value="1"/>
</dbReference>
<keyword evidence="1" id="KW-0001">2Fe-2S</keyword>
<dbReference type="STRING" id="749414.SBI_05072"/>
<proteinExistence type="predicted"/>
<dbReference type="KEGG" id="sbh:SBI_05072"/>
<accession>D7C4W6</accession>
<dbReference type="PROSITE" id="PS50937">
    <property type="entry name" value="HTH_MERR_2"/>
    <property type="match status" value="1"/>
</dbReference>
<keyword evidence="4" id="KW-0238">DNA-binding</keyword>
<dbReference type="AlphaFoldDB" id="D7C4W6"/>
<dbReference type="Gene3D" id="1.10.1660.10">
    <property type="match status" value="1"/>
</dbReference>
<protein>
    <submittedName>
        <fullName evidence="7">Putative transcriptional regulator</fullName>
    </submittedName>
</protein>
<reference evidence="7 8" key="1">
    <citation type="journal article" date="2010" name="J. Bacteriol.">
        <title>Genome sequence of the milbemycin-producing bacterium Streptomyces bingchenggensis.</title>
        <authorList>
            <person name="Wang X.J."/>
            <person name="Yan Y.J."/>
            <person name="Zhang B."/>
            <person name="An J."/>
            <person name="Wang J.J."/>
            <person name="Tian J."/>
            <person name="Jiang L."/>
            <person name="Chen Y.H."/>
            <person name="Huang S.X."/>
            <person name="Yin M."/>
            <person name="Zhang J."/>
            <person name="Gao A.L."/>
            <person name="Liu C.X."/>
            <person name="Zhu Z.X."/>
            <person name="Xiang W.S."/>
        </authorList>
    </citation>
    <scope>NUCLEOTIDE SEQUENCE [LARGE SCALE GENOMIC DNA]</scope>
    <source>
        <strain evidence="7 8">BCW-1</strain>
    </source>
</reference>
<keyword evidence="1" id="KW-0479">Metal-binding</keyword>
<dbReference type="GO" id="GO:0051537">
    <property type="term" value="F:2 iron, 2 sulfur cluster binding"/>
    <property type="evidence" value="ECO:0007669"/>
    <property type="project" value="UniProtKB-KW"/>
</dbReference>
<evidence type="ECO:0000256" key="1">
    <source>
        <dbReference type="ARBA" id="ARBA00022714"/>
    </source>
</evidence>
<keyword evidence="8" id="KW-1185">Reference proteome</keyword>
<organism evidence="7 8">
    <name type="scientific">Streptomyces bingchenggensis (strain BCW-1)</name>
    <dbReference type="NCBI Taxonomy" id="749414"/>
    <lineage>
        <taxon>Bacteria</taxon>
        <taxon>Bacillati</taxon>
        <taxon>Actinomycetota</taxon>
        <taxon>Actinomycetes</taxon>
        <taxon>Kitasatosporales</taxon>
        <taxon>Streptomycetaceae</taxon>
        <taxon>Streptomyces</taxon>
    </lineage>
</organism>
<dbReference type="InterPro" id="IPR000551">
    <property type="entry name" value="MerR-type_HTH_dom"/>
</dbReference>
<dbReference type="GO" id="GO:0003700">
    <property type="term" value="F:DNA-binding transcription factor activity"/>
    <property type="evidence" value="ECO:0007669"/>
    <property type="project" value="InterPro"/>
</dbReference>
<gene>
    <name evidence="7" type="ordered locus">SBI_05072</name>
</gene>
<dbReference type="InterPro" id="IPR047057">
    <property type="entry name" value="MerR_fam"/>
</dbReference>
<dbReference type="CDD" id="cd01110">
    <property type="entry name" value="HTH_SoxR"/>
    <property type="match status" value="1"/>
</dbReference>
<feature type="compositionally biased region" description="Polar residues" evidence="5">
    <location>
        <begin position="201"/>
        <end position="212"/>
    </location>
</feature>
<feature type="region of interest" description="Disordered" evidence="5">
    <location>
        <begin position="173"/>
        <end position="226"/>
    </location>
</feature>
<dbReference type="PANTHER" id="PTHR30204:SF0">
    <property type="entry name" value="REDOX-SENSITIVE TRANSCRIPTIONAL ACTIVATOR SOXR"/>
    <property type="match status" value="1"/>
</dbReference>
<dbReference type="PATRIC" id="fig|749414.3.peg.5244"/>
<evidence type="ECO:0000256" key="5">
    <source>
        <dbReference type="SAM" id="MobiDB-lite"/>
    </source>
</evidence>
<feature type="domain" description="HTH merR-type" evidence="6">
    <location>
        <begin position="7"/>
        <end position="75"/>
    </location>
</feature>
<name>D7C4W6_STRBB</name>
<dbReference type="PANTHER" id="PTHR30204">
    <property type="entry name" value="REDOX-CYCLING DRUG-SENSING TRANSCRIPTIONAL ACTIVATOR SOXR"/>
    <property type="match status" value="1"/>
</dbReference>
<dbReference type="Pfam" id="PF13411">
    <property type="entry name" value="MerR_1"/>
    <property type="match status" value="1"/>
</dbReference>
<evidence type="ECO:0000259" key="6">
    <source>
        <dbReference type="PROSITE" id="PS50937"/>
    </source>
</evidence>
<keyword evidence="2" id="KW-0408">Iron</keyword>
<dbReference type="InterPro" id="IPR010211">
    <property type="entry name" value="Redox-sen_tscrpt-act_SoxR"/>
</dbReference>
<dbReference type="HOGENOM" id="CLU_1224159_0_0_11"/>
<evidence type="ECO:0000313" key="7">
    <source>
        <dbReference type="EMBL" id="ADI08192.1"/>
    </source>
</evidence>
<dbReference type="GO" id="GO:0006979">
    <property type="term" value="P:response to oxidative stress"/>
    <property type="evidence" value="ECO:0007669"/>
    <property type="project" value="InterPro"/>
</dbReference>
<feature type="compositionally biased region" description="Low complexity" evidence="5">
    <location>
        <begin position="188"/>
        <end position="200"/>
    </location>
</feature>
<dbReference type="Proteomes" id="UP000000377">
    <property type="component" value="Chromosome"/>
</dbReference>
<dbReference type="PRINTS" id="PR00040">
    <property type="entry name" value="HTHMERR"/>
</dbReference>
<evidence type="ECO:0000256" key="4">
    <source>
        <dbReference type="ARBA" id="ARBA00023125"/>
    </source>
</evidence>
<dbReference type="SUPFAM" id="SSF46955">
    <property type="entry name" value="Putative DNA-binding domain"/>
    <property type="match status" value="1"/>
</dbReference>